<comment type="caution">
    <text evidence="2">The sequence shown here is derived from an EMBL/GenBank/DDBJ whole genome shotgun (WGS) entry which is preliminary data.</text>
</comment>
<name>A0ABX1SQW1_STACP</name>
<feature type="transmembrane region" description="Helical" evidence="1">
    <location>
        <begin position="51"/>
        <end position="70"/>
    </location>
</feature>
<dbReference type="EMBL" id="JABBMI010000055">
    <property type="protein sequence ID" value="NMK54027.1"/>
    <property type="molecule type" value="Genomic_DNA"/>
</dbReference>
<feature type="transmembrane region" description="Helical" evidence="1">
    <location>
        <begin position="12"/>
        <end position="31"/>
    </location>
</feature>
<sequence>MKYNKSLAKFFKIWLVTLLVLGVIYGAQIIIQDFFSDNNYLGMFMDDKFTLYSLVFSTVILVFVVFTLSSKNSDKYVETLRQNNLYSFLKIISYIICAVLIGINLLNVVGGFYENKNVNTINGKVSKIQKISDKTSGRTIQVVTIIDTHNKKHMFMPSEKIKNFNVDKKDKVEFDYLPQKKEKNKGVIVGYKTNIKY</sequence>
<feature type="transmembrane region" description="Helical" evidence="1">
    <location>
        <begin position="91"/>
        <end position="113"/>
    </location>
</feature>
<keyword evidence="1" id="KW-1133">Transmembrane helix</keyword>
<organism evidence="2 3">
    <name type="scientific">Staphylococcus capitis</name>
    <dbReference type="NCBI Taxonomy" id="29388"/>
    <lineage>
        <taxon>Bacteria</taxon>
        <taxon>Bacillati</taxon>
        <taxon>Bacillota</taxon>
        <taxon>Bacilli</taxon>
        <taxon>Bacillales</taxon>
        <taxon>Staphylococcaceae</taxon>
        <taxon>Staphylococcus</taxon>
    </lineage>
</organism>
<keyword evidence="1" id="KW-0472">Membrane</keyword>
<proteinExistence type="predicted"/>
<accession>A0ABX1SQW1</accession>
<evidence type="ECO:0000313" key="3">
    <source>
        <dbReference type="Proteomes" id="UP000538955"/>
    </source>
</evidence>
<keyword evidence="1" id="KW-0812">Transmembrane</keyword>
<dbReference type="RefSeq" id="WP_168992989.1">
    <property type="nucleotide sequence ID" value="NZ_JABBMI010000055.1"/>
</dbReference>
<keyword evidence="3" id="KW-1185">Reference proteome</keyword>
<evidence type="ECO:0000256" key="1">
    <source>
        <dbReference type="SAM" id="Phobius"/>
    </source>
</evidence>
<gene>
    <name evidence="2" type="ORF">HHM24_04570</name>
</gene>
<protein>
    <submittedName>
        <fullName evidence="2">Uncharacterized protein</fullName>
    </submittedName>
</protein>
<reference evidence="2 3" key="1">
    <citation type="submission" date="2020-04" db="EMBL/GenBank/DDBJ databases">
        <title>The Epidemiology and Molecular Characteristics of Linezolid-Resistant Staphylococcus capitis in Huashan Hospital, Shanghai.</title>
        <authorList>
            <person name="Ding L."/>
            <person name="Li P."/>
            <person name="Yang Y."/>
            <person name="Lin D."/>
            <person name="Xu X."/>
        </authorList>
    </citation>
    <scope>NUCLEOTIDE SEQUENCE [LARGE SCALE GENOMIC DNA]</scope>
    <source>
        <strain evidence="2 3">17-84</strain>
    </source>
</reference>
<evidence type="ECO:0000313" key="2">
    <source>
        <dbReference type="EMBL" id="NMK54027.1"/>
    </source>
</evidence>
<dbReference type="Proteomes" id="UP000538955">
    <property type="component" value="Unassembled WGS sequence"/>
</dbReference>